<accession>A0A9N8MP81</accession>
<evidence type="ECO:0008006" key="3">
    <source>
        <dbReference type="Google" id="ProtNLM"/>
    </source>
</evidence>
<dbReference type="AlphaFoldDB" id="A0A9N8MP81"/>
<dbReference type="Proteomes" id="UP000662618">
    <property type="component" value="Unassembled WGS sequence"/>
</dbReference>
<dbReference type="Gene3D" id="3.40.50.720">
    <property type="entry name" value="NAD(P)-binding Rossmann-like Domain"/>
    <property type="match status" value="1"/>
</dbReference>
<proteinExistence type="predicted"/>
<name>A0A9N8MP81_9FLAO</name>
<dbReference type="EMBL" id="CAJIMS010000001">
    <property type="protein sequence ID" value="CAD7809815.1"/>
    <property type="molecule type" value="Genomic_DNA"/>
</dbReference>
<protein>
    <recommendedName>
        <fullName evidence="3">Short subunit dehydrogenase</fullName>
    </recommendedName>
</protein>
<dbReference type="InterPro" id="IPR036291">
    <property type="entry name" value="NAD(P)-bd_dom_sf"/>
</dbReference>
<evidence type="ECO:0000313" key="1">
    <source>
        <dbReference type="EMBL" id="CAD7809815.1"/>
    </source>
</evidence>
<dbReference type="SUPFAM" id="SSF51735">
    <property type="entry name" value="NAD(P)-binding Rossmann-fold domains"/>
    <property type="match status" value="1"/>
</dbReference>
<gene>
    <name evidence="1" type="ORF">CHRY9390_02072</name>
</gene>
<dbReference type="RefSeq" id="WP_262887543.1">
    <property type="nucleotide sequence ID" value="NZ_CAJIMS010000001.1"/>
</dbReference>
<reference evidence="1" key="1">
    <citation type="submission" date="2020-12" db="EMBL/GenBank/DDBJ databases">
        <authorList>
            <person name="Rodrigo-Torres L."/>
            <person name="Arahal R. D."/>
            <person name="Lucena T."/>
        </authorList>
    </citation>
    <scope>NUCLEOTIDE SEQUENCE</scope>
    <source>
        <strain evidence="1">CECT 9390</strain>
    </source>
</reference>
<keyword evidence="2" id="KW-1185">Reference proteome</keyword>
<sequence length="42" mass="4179">MANLKGKVIIVTGAGMGLGLAATDVLASKGTVVTLVDYDDEA</sequence>
<organism evidence="1 2">
    <name type="scientific">Chryseobacterium aquaeductus</name>
    <dbReference type="NCBI Taxonomy" id="2675056"/>
    <lineage>
        <taxon>Bacteria</taxon>
        <taxon>Pseudomonadati</taxon>
        <taxon>Bacteroidota</taxon>
        <taxon>Flavobacteriia</taxon>
        <taxon>Flavobacteriales</taxon>
        <taxon>Weeksellaceae</taxon>
        <taxon>Chryseobacterium group</taxon>
        <taxon>Chryseobacterium</taxon>
    </lineage>
</organism>
<evidence type="ECO:0000313" key="2">
    <source>
        <dbReference type="Proteomes" id="UP000662618"/>
    </source>
</evidence>
<comment type="caution">
    <text evidence="1">The sequence shown here is derived from an EMBL/GenBank/DDBJ whole genome shotgun (WGS) entry which is preliminary data.</text>
</comment>